<protein>
    <recommendedName>
        <fullName evidence="3">RanBD1 domain-containing protein</fullName>
    </recommendedName>
</protein>
<evidence type="ECO:0000313" key="2">
    <source>
        <dbReference type="EMBL" id="CAD8337469.1"/>
    </source>
</evidence>
<dbReference type="EMBL" id="HBEF01015319">
    <property type="protein sequence ID" value="CAD8337469.1"/>
    <property type="molecule type" value="Transcribed_RNA"/>
</dbReference>
<evidence type="ECO:0000313" key="1">
    <source>
        <dbReference type="EMBL" id="CAD8337468.1"/>
    </source>
</evidence>
<gene>
    <name evidence="1" type="ORF">CAUS1442_LOCUS9596</name>
    <name evidence="2" type="ORF">CAUS1442_LOCUS9597</name>
</gene>
<reference evidence="1" key="1">
    <citation type="submission" date="2021-01" db="EMBL/GenBank/DDBJ databases">
        <authorList>
            <person name="Corre E."/>
            <person name="Pelletier E."/>
            <person name="Niang G."/>
            <person name="Scheremetjew M."/>
            <person name="Finn R."/>
            <person name="Kale V."/>
            <person name="Holt S."/>
            <person name="Cochrane G."/>
            <person name="Meng A."/>
            <person name="Brown T."/>
            <person name="Cohen L."/>
        </authorList>
    </citation>
    <scope>NUCLEOTIDE SEQUENCE</scope>
    <source>
        <strain evidence="1">CCMP3328</strain>
    </source>
</reference>
<proteinExistence type="predicted"/>
<name>A0A6T6GB80_9STRA</name>
<dbReference type="EMBL" id="HBEF01015318">
    <property type="protein sequence ID" value="CAD8337468.1"/>
    <property type="molecule type" value="Transcribed_RNA"/>
</dbReference>
<evidence type="ECO:0008006" key="3">
    <source>
        <dbReference type="Google" id="ProtNLM"/>
    </source>
</evidence>
<dbReference type="AlphaFoldDB" id="A0A6T6GB80"/>
<sequence length="161" mass="17891">MSDSSKPKQAFSGCCRAAATVPDEAFTSHGSMLFSNEAIPTTIIKRNFRSPTQNSSYKSSTTTSAIAVTTQRLLVYVGSRCSKFVDAPWSESRLRKIQFELQSNDTHLSMQWDASLFVPEWSGTLQIILKFEGHDAAKKCMSIIEERLAAARDEEALEMEA</sequence>
<organism evidence="1">
    <name type="scientific">Craspedostauros australis</name>
    <dbReference type="NCBI Taxonomy" id="1486917"/>
    <lineage>
        <taxon>Eukaryota</taxon>
        <taxon>Sar</taxon>
        <taxon>Stramenopiles</taxon>
        <taxon>Ochrophyta</taxon>
        <taxon>Bacillariophyta</taxon>
        <taxon>Bacillariophyceae</taxon>
        <taxon>Bacillariophycidae</taxon>
        <taxon>Naviculales</taxon>
        <taxon>Naviculaceae</taxon>
        <taxon>Craspedostauros</taxon>
    </lineage>
</organism>
<accession>A0A6T6GB80</accession>